<dbReference type="EMBL" id="GBRH01208861">
    <property type="protein sequence ID" value="JAD89034.1"/>
    <property type="molecule type" value="Transcribed_RNA"/>
</dbReference>
<evidence type="ECO:0000256" key="1">
    <source>
        <dbReference type="SAM" id="MobiDB-lite"/>
    </source>
</evidence>
<dbReference type="AlphaFoldDB" id="A0A0A9DKB6"/>
<name>A0A0A9DKB6_ARUDO</name>
<evidence type="ECO:0000313" key="2">
    <source>
        <dbReference type="EMBL" id="JAD89034.1"/>
    </source>
</evidence>
<sequence length="121" mass="13533">MGLGWFHSGPAHAGRERVLPEVVGEGGPAHVGVAQGLGHEPLVRLHRLEPVPRVPPRADDELGEVAAVRHHEHVRPQTHQEVQRRQARHVPPERRELRLRHQVGEHVPKGSHPVFATIHLL</sequence>
<protein>
    <submittedName>
        <fullName evidence="2">Uncharacterized protein</fullName>
    </submittedName>
</protein>
<feature type="region of interest" description="Disordered" evidence="1">
    <location>
        <begin position="73"/>
        <end position="102"/>
    </location>
</feature>
<reference evidence="2" key="2">
    <citation type="journal article" date="2015" name="Data Brief">
        <title>Shoot transcriptome of the giant reed, Arundo donax.</title>
        <authorList>
            <person name="Barrero R.A."/>
            <person name="Guerrero F.D."/>
            <person name="Moolhuijzen P."/>
            <person name="Goolsby J.A."/>
            <person name="Tidwell J."/>
            <person name="Bellgard S.E."/>
            <person name="Bellgard M.I."/>
        </authorList>
    </citation>
    <scope>NUCLEOTIDE SEQUENCE</scope>
    <source>
        <tissue evidence="2">Shoot tissue taken approximately 20 cm above the soil surface</tissue>
    </source>
</reference>
<accession>A0A0A9DKB6</accession>
<proteinExistence type="predicted"/>
<reference evidence="2" key="1">
    <citation type="submission" date="2014-09" db="EMBL/GenBank/DDBJ databases">
        <authorList>
            <person name="Magalhaes I.L.F."/>
            <person name="Oliveira U."/>
            <person name="Santos F.R."/>
            <person name="Vidigal T.H.D.A."/>
            <person name="Brescovit A.D."/>
            <person name="Santos A.J."/>
        </authorList>
    </citation>
    <scope>NUCLEOTIDE SEQUENCE</scope>
    <source>
        <tissue evidence="2">Shoot tissue taken approximately 20 cm above the soil surface</tissue>
    </source>
</reference>
<organism evidence="2">
    <name type="scientific">Arundo donax</name>
    <name type="common">Giant reed</name>
    <name type="synonym">Donax arundinaceus</name>
    <dbReference type="NCBI Taxonomy" id="35708"/>
    <lineage>
        <taxon>Eukaryota</taxon>
        <taxon>Viridiplantae</taxon>
        <taxon>Streptophyta</taxon>
        <taxon>Embryophyta</taxon>
        <taxon>Tracheophyta</taxon>
        <taxon>Spermatophyta</taxon>
        <taxon>Magnoliopsida</taxon>
        <taxon>Liliopsida</taxon>
        <taxon>Poales</taxon>
        <taxon>Poaceae</taxon>
        <taxon>PACMAD clade</taxon>
        <taxon>Arundinoideae</taxon>
        <taxon>Arundineae</taxon>
        <taxon>Arundo</taxon>
    </lineage>
</organism>